<keyword evidence="3" id="KW-1185">Reference proteome</keyword>
<comment type="caution">
    <text evidence="2">The sequence shown here is derived from an EMBL/GenBank/DDBJ whole genome shotgun (WGS) entry which is preliminary data.</text>
</comment>
<dbReference type="InterPro" id="IPR010221">
    <property type="entry name" value="VCBS_dom"/>
</dbReference>
<dbReference type="Pfam" id="PF17803">
    <property type="entry name" value="Cadherin_4"/>
    <property type="match status" value="1"/>
</dbReference>
<proteinExistence type="predicted"/>
<dbReference type="Proteomes" id="UP000524492">
    <property type="component" value="Unassembled WGS sequence"/>
</dbReference>
<dbReference type="AlphaFoldDB" id="A0A7W6QCV0"/>
<evidence type="ECO:0000259" key="1">
    <source>
        <dbReference type="Pfam" id="PF17803"/>
    </source>
</evidence>
<sequence length="303" mass="33113">MPRNGRLQVAFSSSLVHIPGSVNLPGLPMTNAKPTAVDDLLVFFEHDWIRGDLLRLASDPEGADMYVRFVNGVRIDAKHGPDQETIIQGKYGTFKVKPDGHFTYELDYTLDVVKNLGKYDQLIEKLSYKMSDGLGGTDLGVLTLAIDGVNEGEKYHEVLDFDDMGVLSRADNFSLPNYRGFALSVNGSHEVTLLNGIVYDTIPGVDAITEDGFSDTVLSPGSAPVSLKLLDGGEFTFQGVSIAELSASPFHLTLTALNDGQIVYQQELEVTGPSLEVNIEDIEEIRFDFMGNSVVMDNFSLLV</sequence>
<dbReference type="EMBL" id="JACIFV010000027">
    <property type="protein sequence ID" value="MBB4195245.1"/>
    <property type="molecule type" value="Genomic_DNA"/>
</dbReference>
<name>A0A7W6QCV0_9HYPH</name>
<gene>
    <name evidence="2" type="ORF">GGD53_005435</name>
</gene>
<dbReference type="NCBIfam" id="TIGR01965">
    <property type="entry name" value="VCBS_repeat"/>
    <property type="match status" value="1"/>
</dbReference>
<evidence type="ECO:0000313" key="2">
    <source>
        <dbReference type="EMBL" id="MBB4195245.1"/>
    </source>
</evidence>
<evidence type="ECO:0000313" key="3">
    <source>
        <dbReference type="Proteomes" id="UP000524492"/>
    </source>
</evidence>
<feature type="domain" description="RapA2 cadherin-like" evidence="1">
    <location>
        <begin position="30"/>
        <end position="104"/>
    </location>
</feature>
<accession>A0A7W6QCV0</accession>
<dbReference type="InterPro" id="IPR040853">
    <property type="entry name" value="RapA2_cadherin-like"/>
</dbReference>
<organism evidence="2 3">
    <name type="scientific">Rhizobium aethiopicum</name>
    <dbReference type="NCBI Taxonomy" id="1138170"/>
    <lineage>
        <taxon>Bacteria</taxon>
        <taxon>Pseudomonadati</taxon>
        <taxon>Pseudomonadota</taxon>
        <taxon>Alphaproteobacteria</taxon>
        <taxon>Hyphomicrobiales</taxon>
        <taxon>Rhizobiaceae</taxon>
        <taxon>Rhizobium/Agrobacterium group</taxon>
        <taxon>Rhizobium</taxon>
    </lineage>
</organism>
<reference evidence="2 3" key="1">
    <citation type="submission" date="2020-08" db="EMBL/GenBank/DDBJ databases">
        <title>Genomic Encyclopedia of Type Strains, Phase IV (KMG-V): Genome sequencing to study the core and pangenomes of soil and plant-associated prokaryotes.</title>
        <authorList>
            <person name="Whitman W."/>
        </authorList>
    </citation>
    <scope>NUCLEOTIDE SEQUENCE [LARGE SCALE GENOMIC DNA]</scope>
    <source>
        <strain evidence="2 3">SEMIA 4074</strain>
    </source>
</reference>
<protein>
    <submittedName>
        <fullName evidence="2">Autoaggregation protein RapA/B/C</fullName>
    </submittedName>
</protein>